<keyword evidence="2" id="KW-1133">Transmembrane helix</keyword>
<sequence length="218" mass="24596">MLEILVWSLLVGSLGIEGAIAGGWLYWQQKATKQSHEEEEEFLTHYNTEKEIWQEDLPQSQLPHSDIAQSNGDLQSSPHPQPEGLVDPRLVGWEYKIVRTSRELFRDPTILQKLRDEEAEAGWILLEKLDDCRVRFKRPIAMAQILESEYLKIDPYRSYYGSKSNPLSWLGAIVAIAALALPAYLGYTLVSTTLDRSRPESAPAMQSESSPALPTSSP</sequence>
<name>A0A928VZM2_9CYAN</name>
<evidence type="ECO:0000256" key="1">
    <source>
        <dbReference type="SAM" id="MobiDB-lite"/>
    </source>
</evidence>
<reference evidence="3" key="1">
    <citation type="submission" date="2020-10" db="EMBL/GenBank/DDBJ databases">
        <authorList>
            <person name="Castelo-Branco R."/>
            <person name="Eusebio N."/>
            <person name="Adriana R."/>
            <person name="Vieira A."/>
            <person name="Brugerolle De Fraissinette N."/>
            <person name="Rezende De Castro R."/>
            <person name="Schneider M.P."/>
            <person name="Vasconcelos V."/>
            <person name="Leao P.N."/>
        </authorList>
    </citation>
    <scope>NUCLEOTIDE SEQUENCE</scope>
    <source>
        <strain evidence="3">LEGE 11467</strain>
    </source>
</reference>
<comment type="caution">
    <text evidence="3">The sequence shown here is derived from an EMBL/GenBank/DDBJ whole genome shotgun (WGS) entry which is preliminary data.</text>
</comment>
<evidence type="ECO:0000313" key="3">
    <source>
        <dbReference type="EMBL" id="MBE9041251.1"/>
    </source>
</evidence>
<evidence type="ECO:0000313" key="4">
    <source>
        <dbReference type="Proteomes" id="UP000621799"/>
    </source>
</evidence>
<accession>A0A928VZM2</accession>
<dbReference type="EMBL" id="JADEXN010000170">
    <property type="protein sequence ID" value="MBE9041251.1"/>
    <property type="molecule type" value="Genomic_DNA"/>
</dbReference>
<dbReference type="AlphaFoldDB" id="A0A928VZM2"/>
<proteinExistence type="predicted"/>
<feature type="transmembrane region" description="Helical" evidence="2">
    <location>
        <begin position="6"/>
        <end position="27"/>
    </location>
</feature>
<organism evidence="3 4">
    <name type="scientific">Zarconia navalis LEGE 11467</name>
    <dbReference type="NCBI Taxonomy" id="1828826"/>
    <lineage>
        <taxon>Bacteria</taxon>
        <taxon>Bacillati</taxon>
        <taxon>Cyanobacteriota</taxon>
        <taxon>Cyanophyceae</taxon>
        <taxon>Oscillatoriophycideae</taxon>
        <taxon>Oscillatoriales</taxon>
        <taxon>Oscillatoriales incertae sedis</taxon>
        <taxon>Zarconia</taxon>
        <taxon>Zarconia navalis</taxon>
    </lineage>
</organism>
<keyword evidence="2" id="KW-0472">Membrane</keyword>
<gene>
    <name evidence="3" type="ORF">IQ235_10715</name>
</gene>
<feature type="region of interest" description="Disordered" evidence="1">
    <location>
        <begin position="64"/>
        <end position="85"/>
    </location>
</feature>
<feature type="transmembrane region" description="Helical" evidence="2">
    <location>
        <begin position="167"/>
        <end position="187"/>
    </location>
</feature>
<evidence type="ECO:0000256" key="2">
    <source>
        <dbReference type="SAM" id="Phobius"/>
    </source>
</evidence>
<feature type="compositionally biased region" description="Polar residues" evidence="1">
    <location>
        <begin position="64"/>
        <end position="78"/>
    </location>
</feature>
<dbReference type="Proteomes" id="UP000621799">
    <property type="component" value="Unassembled WGS sequence"/>
</dbReference>
<feature type="compositionally biased region" description="Polar residues" evidence="1">
    <location>
        <begin position="204"/>
        <end position="218"/>
    </location>
</feature>
<dbReference type="RefSeq" id="WP_264321471.1">
    <property type="nucleotide sequence ID" value="NZ_JADEXN010000170.1"/>
</dbReference>
<keyword evidence="2" id="KW-0812">Transmembrane</keyword>
<keyword evidence="4" id="KW-1185">Reference proteome</keyword>
<feature type="region of interest" description="Disordered" evidence="1">
    <location>
        <begin position="198"/>
        <end position="218"/>
    </location>
</feature>
<protein>
    <submittedName>
        <fullName evidence="3">Uncharacterized protein</fullName>
    </submittedName>
</protein>